<dbReference type="NCBIfam" id="TIGR03805">
    <property type="entry name" value="beta_helix_1"/>
    <property type="match status" value="1"/>
</dbReference>
<proteinExistence type="predicted"/>
<dbReference type="SMART" id="SM00710">
    <property type="entry name" value="PbH1"/>
    <property type="match status" value="7"/>
</dbReference>
<reference evidence="3 4" key="1">
    <citation type="submission" date="2020-12" db="EMBL/GenBank/DDBJ databases">
        <title>Novel Thalassolituus-related marine hydrocarbonoclastic bacteria mediated algae-derived hydrocarbons mineralization in twilight zone of the northern South China Sea.</title>
        <authorList>
            <person name="Dong C."/>
        </authorList>
    </citation>
    <scope>NUCLEOTIDE SEQUENCE [LARGE SCALE GENOMIC DNA]</scope>
    <source>
        <strain evidence="3 4">IMCC1826</strain>
    </source>
</reference>
<dbReference type="NCBIfam" id="TIGR03804">
    <property type="entry name" value="para_beta_helix"/>
    <property type="match status" value="1"/>
</dbReference>
<evidence type="ECO:0000313" key="3">
    <source>
        <dbReference type="EMBL" id="MCA6062958.1"/>
    </source>
</evidence>
<evidence type="ECO:0000313" key="4">
    <source>
        <dbReference type="Proteomes" id="UP000714380"/>
    </source>
</evidence>
<dbReference type="EMBL" id="JAEDAH010000020">
    <property type="protein sequence ID" value="MCA6062958.1"/>
    <property type="molecule type" value="Genomic_DNA"/>
</dbReference>
<dbReference type="PROSITE" id="PS51257">
    <property type="entry name" value="PROKAR_LIPOPROTEIN"/>
    <property type="match status" value="1"/>
</dbReference>
<protein>
    <submittedName>
        <fullName evidence="3">Right-handed parallel beta-helix repeat-containing protein</fullName>
    </submittedName>
</protein>
<dbReference type="InterPro" id="IPR006626">
    <property type="entry name" value="PbH1"/>
</dbReference>
<gene>
    <name evidence="3" type="ORF">I9W95_04990</name>
</gene>
<organism evidence="3 4">
    <name type="scientific">Thalassolituus marinus</name>
    <dbReference type="NCBI Taxonomy" id="671053"/>
    <lineage>
        <taxon>Bacteria</taxon>
        <taxon>Pseudomonadati</taxon>
        <taxon>Pseudomonadota</taxon>
        <taxon>Gammaproteobacteria</taxon>
        <taxon>Oceanospirillales</taxon>
        <taxon>Oceanospirillaceae</taxon>
        <taxon>Thalassolituus</taxon>
    </lineage>
</organism>
<dbReference type="InterPro" id="IPR022442">
    <property type="entry name" value="SO_2930-like_dom"/>
</dbReference>
<dbReference type="InterPro" id="IPR039448">
    <property type="entry name" value="Beta_helix"/>
</dbReference>
<keyword evidence="4" id="KW-1185">Reference proteome</keyword>
<dbReference type="Pfam" id="PF13229">
    <property type="entry name" value="Beta_helix"/>
    <property type="match status" value="1"/>
</dbReference>
<dbReference type="SUPFAM" id="SSF51126">
    <property type="entry name" value="Pectin lyase-like"/>
    <property type="match status" value="1"/>
</dbReference>
<evidence type="ECO:0000259" key="2">
    <source>
        <dbReference type="Pfam" id="PF13229"/>
    </source>
</evidence>
<feature type="signal peptide" evidence="1">
    <location>
        <begin position="1"/>
        <end position="23"/>
    </location>
</feature>
<dbReference type="InterPro" id="IPR012334">
    <property type="entry name" value="Pectin_lyas_fold"/>
</dbReference>
<feature type="domain" description="Right handed beta helix" evidence="2">
    <location>
        <begin position="138"/>
        <end position="265"/>
    </location>
</feature>
<feature type="chain" id="PRO_5045050588" evidence="1">
    <location>
        <begin position="24"/>
        <end position="557"/>
    </location>
</feature>
<name>A0ABS7ZP19_9GAMM</name>
<evidence type="ECO:0000256" key="1">
    <source>
        <dbReference type="SAM" id="SignalP"/>
    </source>
</evidence>
<dbReference type="InterPro" id="IPR022441">
    <property type="entry name" value="Para_beta_helix_rpt-2"/>
</dbReference>
<dbReference type="Gene3D" id="2.160.20.10">
    <property type="entry name" value="Single-stranded right-handed beta-helix, Pectin lyase-like"/>
    <property type="match status" value="1"/>
</dbReference>
<dbReference type="Proteomes" id="UP000714380">
    <property type="component" value="Unassembled WGS sequence"/>
</dbReference>
<comment type="caution">
    <text evidence="3">The sequence shown here is derived from an EMBL/GenBank/DDBJ whole genome shotgun (WGS) entry which is preliminary data.</text>
</comment>
<sequence length="557" mass="57769">MENIRTPRLAMAAAVAVASITLAACGGDSSSSSDSGELKKVFSCEDSSAAGARVVCIGSKKDLSDETVAAELITALNTAQTGDTIVLPQGRYEISSELTFDGNGSLGQVGMVTDLTIRGAGMDKTILDFDAATSGGDKADGFFISNTEDILMEDLGVYEAPNNAIKLKKTDGIVLRRVATVWETDYQASNGAYGLYPVETSNVLIEDCYVKGSADAGVYVGQSENIVVRNNIAEKNVAGIEIENSKNADVYNNVARGNTGGILIFDLPIGNGIYGDGVRVFGNTVEANNAPNFANVSDFAGGVHIVPPGTGVIVLSTSNVEIFDNDITDHQTTSVAITSYMLPDDKVAQEPNQAVGTEVLSYGDIATYAPEYLDGWSPLVRGINVHDNRISVAEGIYAPEGKLITDLITGYNAYGVQIPHILYDGIGELLANAGSMGQIADGINQIAAALDNNSLESDGLQIPDTGVFAQYGNGDHVCASNNGDGVTQASVYPTNPAEASFTDGVPDPAFVASNDSMTCGGNTGFTPVTVAAATVSVRGVSYGCGADDTSSTHCSAD</sequence>
<dbReference type="RefSeq" id="WP_225672472.1">
    <property type="nucleotide sequence ID" value="NZ_JAEDAH010000020.1"/>
</dbReference>
<keyword evidence="1" id="KW-0732">Signal</keyword>
<dbReference type="InterPro" id="IPR011050">
    <property type="entry name" value="Pectin_lyase_fold/virulence"/>
</dbReference>
<accession>A0ABS7ZP19</accession>